<evidence type="ECO:0000256" key="3">
    <source>
        <dbReference type="SAM" id="SignalP"/>
    </source>
</evidence>
<dbReference type="PANTHER" id="PTHR47197">
    <property type="entry name" value="PROTEIN NIRF"/>
    <property type="match status" value="1"/>
</dbReference>
<evidence type="ECO:0000256" key="1">
    <source>
        <dbReference type="ARBA" id="ARBA00022729"/>
    </source>
</evidence>
<gene>
    <name evidence="5" type="ORF">FHX47_000578</name>
</gene>
<comment type="caution">
    <text evidence="5">The sequence shown here is derived from an EMBL/GenBank/DDBJ whole genome shotgun (WGS) entry which is preliminary data.</text>
</comment>
<evidence type="ECO:0000313" key="6">
    <source>
        <dbReference type="Proteomes" id="UP000547528"/>
    </source>
</evidence>
<keyword evidence="1 3" id="KW-0732">Signal</keyword>
<dbReference type="RefSeq" id="WP_183357361.1">
    <property type="nucleotide sequence ID" value="NZ_BAABKR010000001.1"/>
</dbReference>
<reference evidence="5 6" key="1">
    <citation type="submission" date="2020-08" db="EMBL/GenBank/DDBJ databases">
        <title>Sequencing the genomes of 1000 actinobacteria strains.</title>
        <authorList>
            <person name="Klenk H.-P."/>
        </authorList>
    </citation>
    <scope>NUCLEOTIDE SEQUENCE [LARGE SCALE GENOMIC DNA]</scope>
    <source>
        <strain evidence="5 6">DSM 28238</strain>
    </source>
</reference>
<dbReference type="SUPFAM" id="SSF51004">
    <property type="entry name" value="C-terminal (heme d1) domain of cytochrome cd1-nitrite reductase"/>
    <property type="match status" value="1"/>
</dbReference>
<feature type="domain" description="YNCE-like beta-propeller" evidence="4">
    <location>
        <begin position="227"/>
        <end position="366"/>
    </location>
</feature>
<evidence type="ECO:0000256" key="2">
    <source>
        <dbReference type="SAM" id="MobiDB-lite"/>
    </source>
</evidence>
<feature type="region of interest" description="Disordered" evidence="2">
    <location>
        <begin position="32"/>
        <end position="116"/>
    </location>
</feature>
<proteinExistence type="predicted"/>
<dbReference type="EMBL" id="JACIBT010000001">
    <property type="protein sequence ID" value="MBB3666985.1"/>
    <property type="molecule type" value="Genomic_DNA"/>
</dbReference>
<name>A0A7W5TQ00_9MICC</name>
<evidence type="ECO:0000313" key="5">
    <source>
        <dbReference type="EMBL" id="MBB3666985.1"/>
    </source>
</evidence>
<feature type="chain" id="PRO_5038538905" evidence="3">
    <location>
        <begin position="33"/>
        <end position="432"/>
    </location>
</feature>
<keyword evidence="6" id="KW-1185">Reference proteome</keyword>
<dbReference type="PANTHER" id="PTHR47197:SF3">
    <property type="entry name" value="DIHYDRO-HEME D1 DEHYDROGENASE"/>
    <property type="match status" value="1"/>
</dbReference>
<sequence>MNTLAQHSTTRRRTSWPIASLAVLLAVSACGADPVPEDAGQGTESGTIPGPTLDEQDPDGETAAEDPGDESAETESTDQPDEAAESDDAQPEWPAANTTTMTPETTISEPAISPKSIVSNGHGLAIANNMMYQNTVTLYDTESQELVQELPDTISPEEFGVEGYPQTVSGAPVEAVWTEDGEYAYVSQYRLEDMGAEAFDDCRNGDAMAPSAVYRYSAEAQDWDQFIEVGRVPKFVALTPDESRLLVTNWCDFDLSVIDTETGEEEMRVPLSSQPRGIAAMPDNETVYVTAMYANELWEVDLESGEGEVIYSAGEFPRHLVLSPDSEVLYVTFAWSDLLVAFDTETNEVIDSTSTGREPRTMDISADGTALYVVNYHEDTVSKFDAETLEEIDRQATDPQPIGVTYDEPTGSVWVASYAGSLNIYDDHTAQR</sequence>
<dbReference type="NCBIfam" id="TIGR02276">
    <property type="entry name" value="beta_rpt_yvtn"/>
    <property type="match status" value="1"/>
</dbReference>
<evidence type="ECO:0000259" key="4">
    <source>
        <dbReference type="Pfam" id="PF21783"/>
    </source>
</evidence>
<accession>A0A7W5TQ00</accession>
<feature type="compositionally biased region" description="Acidic residues" evidence="2">
    <location>
        <begin position="54"/>
        <end position="90"/>
    </location>
</feature>
<protein>
    <submittedName>
        <fullName evidence="5">YVTN family beta-propeller protein</fullName>
    </submittedName>
</protein>
<dbReference type="InterPro" id="IPR011048">
    <property type="entry name" value="Haem_d1_sf"/>
</dbReference>
<dbReference type="InterPro" id="IPR051200">
    <property type="entry name" value="Host-pathogen_enzymatic-act"/>
</dbReference>
<dbReference type="Pfam" id="PF21783">
    <property type="entry name" value="YNCE"/>
    <property type="match status" value="1"/>
</dbReference>
<organism evidence="5 6">
    <name type="scientific">Garicola koreensis</name>
    <dbReference type="NCBI Taxonomy" id="1262554"/>
    <lineage>
        <taxon>Bacteria</taxon>
        <taxon>Bacillati</taxon>
        <taxon>Actinomycetota</taxon>
        <taxon>Actinomycetes</taxon>
        <taxon>Micrococcales</taxon>
        <taxon>Micrococcaceae</taxon>
        <taxon>Garicola</taxon>
    </lineage>
</organism>
<dbReference type="InterPro" id="IPR015943">
    <property type="entry name" value="WD40/YVTN_repeat-like_dom_sf"/>
</dbReference>
<dbReference type="AlphaFoldDB" id="A0A7W5TQ00"/>
<dbReference type="InterPro" id="IPR048433">
    <property type="entry name" value="YNCE-like_beta-prop"/>
</dbReference>
<dbReference type="InterPro" id="IPR011964">
    <property type="entry name" value="YVTN_b-propeller_repeat"/>
</dbReference>
<dbReference type="Proteomes" id="UP000547528">
    <property type="component" value="Unassembled WGS sequence"/>
</dbReference>
<feature type="signal peptide" evidence="3">
    <location>
        <begin position="1"/>
        <end position="32"/>
    </location>
</feature>
<dbReference type="Gene3D" id="2.130.10.10">
    <property type="entry name" value="YVTN repeat-like/Quinoprotein amine dehydrogenase"/>
    <property type="match status" value="1"/>
</dbReference>